<evidence type="ECO:0000313" key="2">
    <source>
        <dbReference type="EMBL" id="PLW45545.1"/>
    </source>
</evidence>
<sequence length="418" mass="48786">MLQVKNQYVQDDVVDLDNKLGKQMLSIQIDHARNHEKIIRSLTNLLCEVKENTAKQTALYEEIKGHIGVLAGAVGNMIRENSDPPITGCPTELGGQAPKQKVPRGRPGPFNSQCEPLSPEELEDMPPDLQEVDNSGQPPVPPEVPRAPFVPETHVPEQKGSIDNPIELSQLWKAIPRTTDWETFSGKGEYKHDLFIKQVDLYAQDYFMKDYMIVSRLGILLTKTAKNWYIHMRESNGTHPWEWWKEQIRKKFGTSQWKWKMQTKFKKDYFDNDLKSVHTWFGTQRDRLKAFQPELSHYIICEKLLKQCSGELEHAVKSRYKKDESDWTFEDLVYVVEEVLSRSPLPKRNYVNNRPSNRTFPNTDKKEEVPKKAEYLDKNKTQICTTCKKPGHNAINCWTNKNKQRINNRRTWKMTKWS</sequence>
<proteinExistence type="predicted"/>
<dbReference type="EMBL" id="PGCJ01000127">
    <property type="protein sequence ID" value="PLW45545.1"/>
    <property type="molecule type" value="Genomic_DNA"/>
</dbReference>
<comment type="caution">
    <text evidence="2">The sequence shown here is derived from an EMBL/GenBank/DDBJ whole genome shotgun (WGS) entry which is preliminary data.</text>
</comment>
<reference evidence="2 3" key="1">
    <citation type="submission" date="2017-11" db="EMBL/GenBank/DDBJ databases">
        <title>De novo assembly and phasing of dikaryotic genomes from two isolates of Puccinia coronata f. sp. avenae, the causal agent of oat crown rust.</title>
        <authorList>
            <person name="Miller M.E."/>
            <person name="Zhang Y."/>
            <person name="Omidvar V."/>
            <person name="Sperschneider J."/>
            <person name="Schwessinger B."/>
            <person name="Raley C."/>
            <person name="Palmer J.M."/>
            <person name="Garnica D."/>
            <person name="Upadhyaya N."/>
            <person name="Rathjen J."/>
            <person name="Taylor J.M."/>
            <person name="Park R.F."/>
            <person name="Dodds P.N."/>
            <person name="Hirsch C.D."/>
            <person name="Kianian S.F."/>
            <person name="Figueroa M."/>
        </authorList>
    </citation>
    <scope>NUCLEOTIDE SEQUENCE [LARGE SCALE GENOMIC DNA]</scope>
    <source>
        <strain evidence="2">12NC29</strain>
    </source>
</reference>
<evidence type="ECO:0000313" key="3">
    <source>
        <dbReference type="Proteomes" id="UP000235388"/>
    </source>
</evidence>
<evidence type="ECO:0000256" key="1">
    <source>
        <dbReference type="SAM" id="MobiDB-lite"/>
    </source>
</evidence>
<dbReference type="AlphaFoldDB" id="A0A2N5V6C3"/>
<gene>
    <name evidence="2" type="ORF">PCANC_10157</name>
</gene>
<feature type="region of interest" description="Disordered" evidence="1">
    <location>
        <begin position="81"/>
        <end position="140"/>
    </location>
</feature>
<keyword evidence="3" id="KW-1185">Reference proteome</keyword>
<name>A0A2N5V6C3_9BASI</name>
<accession>A0A2N5V6C3</accession>
<organism evidence="2 3">
    <name type="scientific">Puccinia coronata f. sp. avenae</name>
    <dbReference type="NCBI Taxonomy" id="200324"/>
    <lineage>
        <taxon>Eukaryota</taxon>
        <taxon>Fungi</taxon>
        <taxon>Dikarya</taxon>
        <taxon>Basidiomycota</taxon>
        <taxon>Pucciniomycotina</taxon>
        <taxon>Pucciniomycetes</taxon>
        <taxon>Pucciniales</taxon>
        <taxon>Pucciniaceae</taxon>
        <taxon>Puccinia</taxon>
    </lineage>
</organism>
<protein>
    <submittedName>
        <fullName evidence="2">Uncharacterized protein</fullName>
    </submittedName>
</protein>
<dbReference type="Proteomes" id="UP000235388">
    <property type="component" value="Unassembled WGS sequence"/>
</dbReference>
<dbReference type="OrthoDB" id="2506710at2759"/>
<dbReference type="STRING" id="200324.A0A2N5V6C3"/>